<dbReference type="AlphaFoldDB" id="A0A9E7FXM8"/>
<reference evidence="1" key="1">
    <citation type="submission" date="2022-05" db="EMBL/GenBank/DDBJ databases">
        <title>The Musa troglodytarum L. genome provides insights into the mechanism of non-climacteric behaviour and enrichment of carotenoids.</title>
        <authorList>
            <person name="Wang J."/>
        </authorList>
    </citation>
    <scope>NUCLEOTIDE SEQUENCE</scope>
    <source>
        <tissue evidence="1">Leaf</tissue>
    </source>
</reference>
<keyword evidence="2" id="KW-1185">Reference proteome</keyword>
<evidence type="ECO:0000313" key="1">
    <source>
        <dbReference type="EMBL" id="URE01809.1"/>
    </source>
</evidence>
<organism evidence="1 2">
    <name type="scientific">Musa troglodytarum</name>
    <name type="common">fe'i banana</name>
    <dbReference type="NCBI Taxonomy" id="320322"/>
    <lineage>
        <taxon>Eukaryota</taxon>
        <taxon>Viridiplantae</taxon>
        <taxon>Streptophyta</taxon>
        <taxon>Embryophyta</taxon>
        <taxon>Tracheophyta</taxon>
        <taxon>Spermatophyta</taxon>
        <taxon>Magnoliopsida</taxon>
        <taxon>Liliopsida</taxon>
        <taxon>Zingiberales</taxon>
        <taxon>Musaceae</taxon>
        <taxon>Musa</taxon>
    </lineage>
</organism>
<dbReference type="Proteomes" id="UP001055439">
    <property type="component" value="Chromosome 5"/>
</dbReference>
<accession>A0A9E7FXM8</accession>
<evidence type="ECO:0000313" key="2">
    <source>
        <dbReference type="Proteomes" id="UP001055439"/>
    </source>
</evidence>
<name>A0A9E7FXM8_9LILI</name>
<sequence length="142" mass="15903">MWEEVTGVNKLFEARDCRRCLVAAESCWGTARNWSCLKNFYRRTGRMVLKAFYNPSADMKTMSAVLALLFLAILLPLHHCRDINTPDEKVTKTSPESTEGGIKVAPPCYTNSCSYGTCTCCSSSEECYPTRSECLQHCPIGK</sequence>
<gene>
    <name evidence="1" type="ORF">MUK42_33078</name>
</gene>
<dbReference type="EMBL" id="CP097507">
    <property type="protein sequence ID" value="URE01809.1"/>
    <property type="molecule type" value="Genomic_DNA"/>
</dbReference>
<proteinExistence type="predicted"/>
<protein>
    <submittedName>
        <fullName evidence="1">Uncharacterized protein</fullName>
    </submittedName>
</protein>